<evidence type="ECO:0000256" key="4">
    <source>
        <dbReference type="ARBA" id="ARBA00022692"/>
    </source>
</evidence>
<keyword evidence="6" id="KW-0915">Sodium</keyword>
<dbReference type="PANTHER" id="PTHR11690">
    <property type="entry name" value="AMILORIDE-SENSITIVE SODIUM CHANNEL-RELATED"/>
    <property type="match status" value="1"/>
</dbReference>
<dbReference type="InParanoid" id="T1FFL5"/>
<name>T1FFL5_HELRO</name>
<proteinExistence type="inferred from homology"/>
<dbReference type="GO" id="GO:0005886">
    <property type="term" value="C:plasma membrane"/>
    <property type="evidence" value="ECO:0000318"/>
    <property type="project" value="GO_Central"/>
</dbReference>
<dbReference type="HOGENOM" id="CLU_032950_0_0_1"/>
<organism evidence="15 16">
    <name type="scientific">Helobdella robusta</name>
    <name type="common">Californian leech</name>
    <dbReference type="NCBI Taxonomy" id="6412"/>
    <lineage>
        <taxon>Eukaryota</taxon>
        <taxon>Metazoa</taxon>
        <taxon>Spiralia</taxon>
        <taxon>Lophotrochozoa</taxon>
        <taxon>Annelida</taxon>
        <taxon>Clitellata</taxon>
        <taxon>Hirudinea</taxon>
        <taxon>Rhynchobdellida</taxon>
        <taxon>Glossiphoniidae</taxon>
        <taxon>Helobdella</taxon>
    </lineage>
</organism>
<evidence type="ECO:0000256" key="12">
    <source>
        <dbReference type="SAM" id="MobiDB-lite"/>
    </source>
</evidence>
<dbReference type="FunCoup" id="T1FFL5">
    <property type="interactions" value="64"/>
</dbReference>
<comment type="similarity">
    <text evidence="11">Belongs to the amiloride-sensitive sodium channel (TC 1.A.6) family.</text>
</comment>
<reference evidence="15" key="3">
    <citation type="submission" date="2015-06" db="UniProtKB">
        <authorList>
            <consortium name="EnsemblMetazoa"/>
        </authorList>
    </citation>
    <scope>IDENTIFICATION</scope>
</reference>
<dbReference type="KEGG" id="hro:HELRODRAFT_180234"/>
<reference evidence="16" key="1">
    <citation type="submission" date="2012-12" db="EMBL/GenBank/DDBJ databases">
        <authorList>
            <person name="Hellsten U."/>
            <person name="Grimwood J."/>
            <person name="Chapman J.A."/>
            <person name="Shapiro H."/>
            <person name="Aerts A."/>
            <person name="Otillar R.P."/>
            <person name="Terry A.Y."/>
            <person name="Boore J.L."/>
            <person name="Simakov O."/>
            <person name="Marletaz F."/>
            <person name="Cho S.-J."/>
            <person name="Edsinger-Gonzales E."/>
            <person name="Havlak P."/>
            <person name="Kuo D.-H."/>
            <person name="Larsson T."/>
            <person name="Lv J."/>
            <person name="Arendt D."/>
            <person name="Savage R."/>
            <person name="Osoegawa K."/>
            <person name="de Jong P."/>
            <person name="Lindberg D.R."/>
            <person name="Seaver E.C."/>
            <person name="Weisblat D.A."/>
            <person name="Putnam N.H."/>
            <person name="Grigoriev I.V."/>
            <person name="Rokhsar D.S."/>
        </authorList>
    </citation>
    <scope>NUCLEOTIDE SEQUENCE</scope>
</reference>
<dbReference type="eggNOG" id="KOG4294">
    <property type="taxonomic scope" value="Eukaryota"/>
</dbReference>
<evidence type="ECO:0000313" key="15">
    <source>
        <dbReference type="EnsemblMetazoa" id="HelroP180234"/>
    </source>
</evidence>
<dbReference type="OMA" id="SACHIEC"/>
<feature type="region of interest" description="Disordered" evidence="12">
    <location>
        <begin position="1"/>
        <end position="47"/>
    </location>
</feature>
<accession>T1FFL5</accession>
<dbReference type="EMBL" id="KB097572">
    <property type="protein sequence ID" value="ESN94067.1"/>
    <property type="molecule type" value="Genomic_DNA"/>
</dbReference>
<keyword evidence="4 11" id="KW-0812">Transmembrane</keyword>
<comment type="subcellular location">
    <subcellularLocation>
        <location evidence="1">Membrane</location>
        <topology evidence="1">Multi-pass membrane protein</topology>
    </subcellularLocation>
</comment>
<dbReference type="RefSeq" id="XP_009027805.1">
    <property type="nucleotide sequence ID" value="XM_009029557.1"/>
</dbReference>
<evidence type="ECO:0000256" key="2">
    <source>
        <dbReference type="ARBA" id="ARBA00022448"/>
    </source>
</evidence>
<keyword evidence="2 11" id="KW-0813">Transport</keyword>
<keyword evidence="7 11" id="KW-0406">Ion transport</keyword>
<evidence type="ECO:0000256" key="13">
    <source>
        <dbReference type="SAM" id="Phobius"/>
    </source>
</evidence>
<dbReference type="Proteomes" id="UP000015101">
    <property type="component" value="Unassembled WGS sequence"/>
</dbReference>
<evidence type="ECO:0000256" key="3">
    <source>
        <dbReference type="ARBA" id="ARBA00022461"/>
    </source>
</evidence>
<protein>
    <submittedName>
        <fullName evidence="14 15">Uncharacterized protein</fullName>
    </submittedName>
</protein>
<evidence type="ECO:0000256" key="11">
    <source>
        <dbReference type="RuleBase" id="RU000679"/>
    </source>
</evidence>
<dbReference type="PROSITE" id="PS01206">
    <property type="entry name" value="ASC"/>
    <property type="match status" value="1"/>
</dbReference>
<dbReference type="CTD" id="20207614"/>
<evidence type="ECO:0000256" key="7">
    <source>
        <dbReference type="ARBA" id="ARBA00023065"/>
    </source>
</evidence>
<keyword evidence="8 13" id="KW-0472">Membrane</keyword>
<dbReference type="InterPro" id="IPR020903">
    <property type="entry name" value="ENaC_CS"/>
</dbReference>
<feature type="transmembrane region" description="Helical" evidence="13">
    <location>
        <begin position="451"/>
        <end position="478"/>
    </location>
</feature>
<dbReference type="Pfam" id="PF00858">
    <property type="entry name" value="ASC"/>
    <property type="match status" value="2"/>
</dbReference>
<keyword evidence="10 11" id="KW-0407">Ion channel</keyword>
<reference evidence="14 16" key="2">
    <citation type="journal article" date="2013" name="Nature">
        <title>Insights into bilaterian evolution from three spiralian genomes.</title>
        <authorList>
            <person name="Simakov O."/>
            <person name="Marletaz F."/>
            <person name="Cho S.J."/>
            <person name="Edsinger-Gonzales E."/>
            <person name="Havlak P."/>
            <person name="Hellsten U."/>
            <person name="Kuo D.H."/>
            <person name="Larsson T."/>
            <person name="Lv J."/>
            <person name="Arendt D."/>
            <person name="Savage R."/>
            <person name="Osoegawa K."/>
            <person name="de Jong P."/>
            <person name="Grimwood J."/>
            <person name="Chapman J.A."/>
            <person name="Shapiro H."/>
            <person name="Aerts A."/>
            <person name="Otillar R.P."/>
            <person name="Terry A.Y."/>
            <person name="Boore J.L."/>
            <person name="Grigoriev I.V."/>
            <person name="Lindberg D.R."/>
            <person name="Seaver E.C."/>
            <person name="Weisblat D.A."/>
            <person name="Putnam N.H."/>
            <person name="Rokhsar D.S."/>
        </authorList>
    </citation>
    <scope>NUCLEOTIDE SEQUENCE</scope>
</reference>
<dbReference type="GO" id="GO:0015280">
    <property type="term" value="F:ligand-gated sodium channel activity"/>
    <property type="evidence" value="ECO:0000318"/>
    <property type="project" value="GO_Central"/>
</dbReference>
<evidence type="ECO:0000256" key="1">
    <source>
        <dbReference type="ARBA" id="ARBA00004141"/>
    </source>
</evidence>
<keyword evidence="16" id="KW-1185">Reference proteome</keyword>
<dbReference type="GO" id="GO:0035725">
    <property type="term" value="P:sodium ion transmembrane transport"/>
    <property type="evidence" value="ECO:0000318"/>
    <property type="project" value="GO_Central"/>
</dbReference>
<dbReference type="EnsemblMetazoa" id="HelroT180234">
    <property type="protein sequence ID" value="HelroP180234"/>
    <property type="gene ID" value="HelroG180234"/>
</dbReference>
<keyword evidence="3 11" id="KW-0894">Sodium channel</keyword>
<dbReference type="AlphaFoldDB" id="T1FFL5"/>
<evidence type="ECO:0000313" key="14">
    <source>
        <dbReference type="EMBL" id="ESN94067.1"/>
    </source>
</evidence>
<evidence type="ECO:0000256" key="6">
    <source>
        <dbReference type="ARBA" id="ARBA00023053"/>
    </source>
</evidence>
<dbReference type="OrthoDB" id="6109890at2759"/>
<feature type="transmembrane region" description="Helical" evidence="13">
    <location>
        <begin position="123"/>
        <end position="140"/>
    </location>
</feature>
<keyword evidence="5 13" id="KW-1133">Transmembrane helix</keyword>
<evidence type="ECO:0000256" key="5">
    <source>
        <dbReference type="ARBA" id="ARBA00022989"/>
    </source>
</evidence>
<feature type="compositionally biased region" description="Basic and acidic residues" evidence="12">
    <location>
        <begin position="26"/>
        <end position="38"/>
    </location>
</feature>
<feature type="compositionally biased region" description="Polar residues" evidence="12">
    <location>
        <begin position="1"/>
        <end position="24"/>
    </location>
</feature>
<dbReference type="Gene3D" id="2.60.470.10">
    <property type="entry name" value="Acid-sensing ion channels like domains"/>
    <property type="match status" value="1"/>
</dbReference>
<dbReference type="Gene3D" id="1.10.287.820">
    <property type="entry name" value="Acid-sensing ion channel domain"/>
    <property type="match status" value="1"/>
</dbReference>
<dbReference type="PANTHER" id="PTHR11690:SF248">
    <property type="entry name" value="PICKPOCKET 17, ISOFORM A"/>
    <property type="match status" value="1"/>
</dbReference>
<dbReference type="InterPro" id="IPR001873">
    <property type="entry name" value="ENaC"/>
</dbReference>
<evidence type="ECO:0000256" key="8">
    <source>
        <dbReference type="ARBA" id="ARBA00023136"/>
    </source>
</evidence>
<dbReference type="GeneID" id="20207614"/>
<keyword evidence="9 11" id="KW-0739">Sodium transport</keyword>
<evidence type="ECO:0000256" key="10">
    <source>
        <dbReference type="ARBA" id="ARBA00023303"/>
    </source>
</evidence>
<evidence type="ECO:0000256" key="9">
    <source>
        <dbReference type="ARBA" id="ARBA00023201"/>
    </source>
</evidence>
<dbReference type="EMBL" id="AMQM01007131">
    <property type="status" value="NOT_ANNOTATED_CDS"/>
    <property type="molecule type" value="Genomic_DNA"/>
</dbReference>
<gene>
    <name evidence="15" type="primary">20207614</name>
    <name evidence="14" type="ORF">HELRODRAFT_180234</name>
</gene>
<sequence length="495" mass="56752">MSYNPNDTLSTNSTDTIASFQIKGNKNKDDTEERDGPNNKRNKNRKDVDIGGLVITSGSLREHRFNTSKKFRIKRIWKQYKRNDSEEEDIYLLEANLLKSLDEISIIGVKHTMDTNRSLMNRTMWALLVFAAFCLAIYQIKERISHYLAYPTLTELDIVQSVSMPFPQVTICNNNYIKMSAAEKLDNFQKIIETSTEKCFWSKKPCSKETISTTFTNEGQCIVINPRKSLNFGNTAGVSMGLHLFLFANQSDYFVPNGYSVGFKVLVHEPNEPARMSELGFMVSLGDEVNIPIYVNEIGRLKFPHGTCTDQPNYHPIKCERTCATREIVKKCNCRPIYLEEIGNETICDYYKETICAEVVMNEYNSNKPDISCPCPPLCNEITYQTSVSGSKLSEQFITAISKLMKEVPKIWTANDLVFLKIYFSSMQYTRVENVAEYSVMSLLCDLGGALGLLLGSTFLTVFEIFELIWDLVVYFVVKMKEKYRNKMVWVVKRF</sequence>
<evidence type="ECO:0000313" key="16">
    <source>
        <dbReference type="Proteomes" id="UP000015101"/>
    </source>
</evidence>